<dbReference type="STRING" id="915471.SAMN05216201_102221"/>
<dbReference type="AlphaFoldDB" id="A0A1H6TFG0"/>
<evidence type="ECO:0000313" key="1">
    <source>
        <dbReference type="EMBL" id="SEI78823.1"/>
    </source>
</evidence>
<reference evidence="2" key="1">
    <citation type="submission" date="2016-10" db="EMBL/GenBank/DDBJ databases">
        <authorList>
            <person name="Varghese N."/>
            <person name="Submissions S."/>
        </authorList>
    </citation>
    <scope>NUCLEOTIDE SEQUENCE [LARGE SCALE GENOMIC DNA]</scope>
    <source>
        <strain evidence="2">LMG 25967</strain>
    </source>
</reference>
<keyword evidence="2" id="KW-1185">Reference proteome</keyword>
<evidence type="ECO:0000313" key="2">
    <source>
        <dbReference type="Proteomes" id="UP000242930"/>
    </source>
</evidence>
<protein>
    <recommendedName>
        <fullName evidence="3">Alginate export</fullName>
    </recommendedName>
</protein>
<dbReference type="EMBL" id="FNZE01000002">
    <property type="protein sequence ID" value="SEI78823.1"/>
    <property type="molecule type" value="Genomic_DNA"/>
</dbReference>
<dbReference type="Proteomes" id="UP000242930">
    <property type="component" value="Unassembled WGS sequence"/>
</dbReference>
<accession>A0A1H6TFG0</accession>
<name>A0A1H6TFG0_9PSED</name>
<evidence type="ECO:0008006" key="3">
    <source>
        <dbReference type="Google" id="ProtNLM"/>
    </source>
</evidence>
<gene>
    <name evidence="1" type="ORF">SAMN05216201_102221</name>
</gene>
<proteinExistence type="predicted"/>
<sequence>MSWQSGAIAWQSGTRPPLGGRGINKADAGRTRCLAGIHHKNSGVCPLMNATKHGVRRAPLALALATALGAGLSAAPAQAYELYNQGDSVLNADLEAVFGLMHSEESYELGFGNRSKGSSSWREGYIKYGLSGSQGLGGAGSLYGAVNLLSSGTWGDGDAAGFTLGSERETDIEDAYLGWRSGDLFPALGENGVDISGGRQKVVVGDGFLINGDSLNFGDVDLGDDFDRGGGYYIAARKAFDQTAVLRLGGEQGWRGDLMWLKSDNRAQAETELAIATLEHIAEPGTLGLTWIRGLDVNQRYASPLQAERDDLDTVSLRGSGGLGVENLNLAFEYATQDKDRDRENAWYLEGSWTFAGLPWAPTATYRYSRFSEEFDPLFYGFNRGYGTWFQGEVAANYAGPFNSNTQVHHVGLKASPLENLTVGALYFDFDTLDTDLGNLSGRELDLYAEWMVNDHLMISPVLGFYQPERSAETGGTQLGGDGTNLYSQLMFVTFF</sequence>
<organism evidence="1 2">
    <name type="scientific">Pseudomonas linyingensis</name>
    <dbReference type="NCBI Taxonomy" id="915471"/>
    <lineage>
        <taxon>Bacteria</taxon>
        <taxon>Pseudomonadati</taxon>
        <taxon>Pseudomonadota</taxon>
        <taxon>Gammaproteobacteria</taxon>
        <taxon>Pseudomonadales</taxon>
        <taxon>Pseudomonadaceae</taxon>
        <taxon>Pseudomonas</taxon>
    </lineage>
</organism>